<dbReference type="InterPro" id="IPR013752">
    <property type="entry name" value="KPA_reductase"/>
</dbReference>
<gene>
    <name evidence="14" type="ORF">GCM10009717_09070</name>
</gene>
<protein>
    <recommendedName>
        <fullName evidence="5 11">2-dehydropantoate 2-reductase</fullName>
        <ecNumber evidence="4 11">1.1.1.169</ecNumber>
    </recommendedName>
    <alternativeName>
        <fullName evidence="9 11">Ketopantoate reductase</fullName>
    </alternativeName>
</protein>
<dbReference type="SUPFAM" id="SSF48179">
    <property type="entry name" value="6-phosphogluconate dehydrogenase C-terminal domain-like"/>
    <property type="match status" value="1"/>
</dbReference>
<evidence type="ECO:0000256" key="1">
    <source>
        <dbReference type="ARBA" id="ARBA00002919"/>
    </source>
</evidence>
<evidence type="ECO:0000256" key="8">
    <source>
        <dbReference type="ARBA" id="ARBA00023002"/>
    </source>
</evidence>
<feature type="domain" description="Ketopantoate reductase C-terminal" evidence="13">
    <location>
        <begin position="172"/>
        <end position="313"/>
    </location>
</feature>
<dbReference type="InterPro" id="IPR013328">
    <property type="entry name" value="6PGD_dom2"/>
</dbReference>
<dbReference type="Pfam" id="PF08546">
    <property type="entry name" value="ApbA_C"/>
    <property type="match status" value="1"/>
</dbReference>
<dbReference type="InterPro" id="IPR008927">
    <property type="entry name" value="6-PGluconate_DH-like_C_sf"/>
</dbReference>
<dbReference type="Gene3D" id="1.10.1040.10">
    <property type="entry name" value="N-(1-d-carboxylethyl)-l-norvaline Dehydrogenase, domain 2"/>
    <property type="match status" value="1"/>
</dbReference>
<dbReference type="InterPro" id="IPR036291">
    <property type="entry name" value="NAD(P)-bd_dom_sf"/>
</dbReference>
<evidence type="ECO:0000256" key="7">
    <source>
        <dbReference type="ARBA" id="ARBA00022857"/>
    </source>
</evidence>
<keyword evidence="15" id="KW-1185">Reference proteome</keyword>
<dbReference type="Proteomes" id="UP001499954">
    <property type="component" value="Unassembled WGS sequence"/>
</dbReference>
<accession>A0ABN2Q658</accession>
<feature type="domain" description="Ketopantoate reductase N-terminal" evidence="12">
    <location>
        <begin position="3"/>
        <end position="146"/>
    </location>
</feature>
<dbReference type="InterPro" id="IPR050838">
    <property type="entry name" value="Ketopantoate_reductase"/>
</dbReference>
<evidence type="ECO:0000313" key="15">
    <source>
        <dbReference type="Proteomes" id="UP001499954"/>
    </source>
</evidence>
<dbReference type="RefSeq" id="WP_157414650.1">
    <property type="nucleotide sequence ID" value="NZ_BAAAMK010000001.1"/>
</dbReference>
<dbReference type="SUPFAM" id="SSF51735">
    <property type="entry name" value="NAD(P)-binding Rossmann-fold domains"/>
    <property type="match status" value="1"/>
</dbReference>
<evidence type="ECO:0000256" key="6">
    <source>
        <dbReference type="ARBA" id="ARBA00022655"/>
    </source>
</evidence>
<dbReference type="Pfam" id="PF02558">
    <property type="entry name" value="ApbA"/>
    <property type="match status" value="1"/>
</dbReference>
<evidence type="ECO:0000256" key="5">
    <source>
        <dbReference type="ARBA" id="ARBA00019465"/>
    </source>
</evidence>
<dbReference type="NCBIfam" id="TIGR00745">
    <property type="entry name" value="apbA_panE"/>
    <property type="match status" value="1"/>
</dbReference>
<sequence length="335" mass="34321">MRIGIIGAGALGGTFAALLSQAGHEVEVAARGSVLAAIRDHGIRLSGGFGDVIAEVAVAERLTLRPDLVLVCTKAQDAEAAIAANRDLIDGVPVVVVQNGLEGVDTAARLLPRSDCFGLLSLIAADHSEPGVVHVTATAESRLGRGDGPADAESVRIAAVLSDAVPVRALDDFRGAQWTKLVVNMVNAVPAVVGCTLGEVVASPELLRALTASMRECVRVGIARGVRFGSLNGLDDASLRTFAGLPLAEGTAVPAALVARMGWESNRGSTQQSLRRGQPTEIDFLNGAVVREASAAGIDAPVNAALTALVHEAEALGRPLPAGRVGDALATLDLR</sequence>
<reference evidence="14 15" key="1">
    <citation type="journal article" date="2019" name="Int. J. Syst. Evol. Microbiol.">
        <title>The Global Catalogue of Microorganisms (GCM) 10K type strain sequencing project: providing services to taxonomists for standard genome sequencing and annotation.</title>
        <authorList>
            <consortium name="The Broad Institute Genomics Platform"/>
            <consortium name="The Broad Institute Genome Sequencing Center for Infectious Disease"/>
            <person name="Wu L."/>
            <person name="Ma J."/>
        </authorList>
    </citation>
    <scope>NUCLEOTIDE SEQUENCE [LARGE SCALE GENOMIC DNA]</scope>
    <source>
        <strain evidence="14 15">JCM 13584</strain>
    </source>
</reference>
<dbReference type="Gene3D" id="3.40.50.720">
    <property type="entry name" value="NAD(P)-binding Rossmann-like Domain"/>
    <property type="match status" value="1"/>
</dbReference>
<name>A0ABN2Q658_9MICO</name>
<evidence type="ECO:0000256" key="2">
    <source>
        <dbReference type="ARBA" id="ARBA00004994"/>
    </source>
</evidence>
<comment type="similarity">
    <text evidence="3 11">Belongs to the ketopantoate reductase family.</text>
</comment>
<dbReference type="InterPro" id="IPR003710">
    <property type="entry name" value="ApbA"/>
</dbReference>
<organism evidence="14 15">
    <name type="scientific">Agromyces allii</name>
    <dbReference type="NCBI Taxonomy" id="393607"/>
    <lineage>
        <taxon>Bacteria</taxon>
        <taxon>Bacillati</taxon>
        <taxon>Actinomycetota</taxon>
        <taxon>Actinomycetes</taxon>
        <taxon>Micrococcales</taxon>
        <taxon>Microbacteriaceae</taxon>
        <taxon>Agromyces</taxon>
    </lineage>
</organism>
<evidence type="ECO:0000259" key="12">
    <source>
        <dbReference type="Pfam" id="PF02558"/>
    </source>
</evidence>
<proteinExistence type="inferred from homology"/>
<keyword evidence="6 11" id="KW-0566">Pantothenate biosynthesis</keyword>
<evidence type="ECO:0000256" key="3">
    <source>
        <dbReference type="ARBA" id="ARBA00007870"/>
    </source>
</evidence>
<comment type="function">
    <text evidence="1 11">Catalyzes the NADPH-dependent reduction of ketopantoate into pantoic acid.</text>
</comment>
<dbReference type="PANTHER" id="PTHR43765:SF2">
    <property type="entry name" value="2-DEHYDROPANTOATE 2-REDUCTASE"/>
    <property type="match status" value="1"/>
</dbReference>
<evidence type="ECO:0000256" key="11">
    <source>
        <dbReference type="RuleBase" id="RU362068"/>
    </source>
</evidence>
<dbReference type="EC" id="1.1.1.169" evidence="4 11"/>
<evidence type="ECO:0000259" key="13">
    <source>
        <dbReference type="Pfam" id="PF08546"/>
    </source>
</evidence>
<evidence type="ECO:0000256" key="4">
    <source>
        <dbReference type="ARBA" id="ARBA00013014"/>
    </source>
</evidence>
<comment type="pathway">
    <text evidence="2 11">Cofactor biosynthesis; (R)-pantothenate biosynthesis; (R)-pantoate from 3-methyl-2-oxobutanoate: step 2/2.</text>
</comment>
<evidence type="ECO:0000313" key="14">
    <source>
        <dbReference type="EMBL" id="GAA1944832.1"/>
    </source>
</evidence>
<evidence type="ECO:0000256" key="9">
    <source>
        <dbReference type="ARBA" id="ARBA00032024"/>
    </source>
</evidence>
<keyword evidence="8 11" id="KW-0560">Oxidoreductase</keyword>
<evidence type="ECO:0000256" key="10">
    <source>
        <dbReference type="ARBA" id="ARBA00048793"/>
    </source>
</evidence>
<dbReference type="InterPro" id="IPR013332">
    <property type="entry name" value="KPR_N"/>
</dbReference>
<dbReference type="EMBL" id="BAAAMK010000001">
    <property type="protein sequence ID" value="GAA1944832.1"/>
    <property type="molecule type" value="Genomic_DNA"/>
</dbReference>
<keyword evidence="7 11" id="KW-0521">NADP</keyword>
<comment type="caution">
    <text evidence="14">The sequence shown here is derived from an EMBL/GenBank/DDBJ whole genome shotgun (WGS) entry which is preliminary data.</text>
</comment>
<dbReference type="PANTHER" id="PTHR43765">
    <property type="entry name" value="2-DEHYDROPANTOATE 2-REDUCTASE-RELATED"/>
    <property type="match status" value="1"/>
</dbReference>
<comment type="catalytic activity">
    <reaction evidence="10 11">
        <text>(R)-pantoate + NADP(+) = 2-dehydropantoate + NADPH + H(+)</text>
        <dbReference type="Rhea" id="RHEA:16233"/>
        <dbReference type="ChEBI" id="CHEBI:11561"/>
        <dbReference type="ChEBI" id="CHEBI:15378"/>
        <dbReference type="ChEBI" id="CHEBI:15980"/>
        <dbReference type="ChEBI" id="CHEBI:57783"/>
        <dbReference type="ChEBI" id="CHEBI:58349"/>
        <dbReference type="EC" id="1.1.1.169"/>
    </reaction>
</comment>